<dbReference type="EMBL" id="GGEC01005833">
    <property type="protein sequence ID" value="MBW86316.1"/>
    <property type="molecule type" value="Transcribed_RNA"/>
</dbReference>
<dbReference type="AlphaFoldDB" id="A0A2P2IYL0"/>
<sequence length="50" mass="5626">MKASGMTQSILNVWSKKAILKAPWELFCISDPMYKVVILQDNLIILGTSE</sequence>
<evidence type="ECO:0000313" key="1">
    <source>
        <dbReference type="EMBL" id="MBW86316.1"/>
    </source>
</evidence>
<accession>A0A2P2IYL0</accession>
<reference evidence="1" key="1">
    <citation type="submission" date="2018-02" db="EMBL/GenBank/DDBJ databases">
        <title>Rhizophora mucronata_Transcriptome.</title>
        <authorList>
            <person name="Meera S.P."/>
            <person name="Sreeshan A."/>
            <person name="Augustine A."/>
        </authorList>
    </citation>
    <scope>NUCLEOTIDE SEQUENCE</scope>
    <source>
        <tissue evidence="1">Leaf</tissue>
    </source>
</reference>
<organism evidence="1">
    <name type="scientific">Rhizophora mucronata</name>
    <name type="common">Asiatic mangrove</name>
    <dbReference type="NCBI Taxonomy" id="61149"/>
    <lineage>
        <taxon>Eukaryota</taxon>
        <taxon>Viridiplantae</taxon>
        <taxon>Streptophyta</taxon>
        <taxon>Embryophyta</taxon>
        <taxon>Tracheophyta</taxon>
        <taxon>Spermatophyta</taxon>
        <taxon>Magnoliopsida</taxon>
        <taxon>eudicotyledons</taxon>
        <taxon>Gunneridae</taxon>
        <taxon>Pentapetalae</taxon>
        <taxon>rosids</taxon>
        <taxon>fabids</taxon>
        <taxon>Malpighiales</taxon>
        <taxon>Rhizophoraceae</taxon>
        <taxon>Rhizophora</taxon>
    </lineage>
</organism>
<name>A0A2P2IYL0_RHIMU</name>
<protein>
    <submittedName>
        <fullName evidence="1">Uncharacterized protein</fullName>
    </submittedName>
</protein>
<proteinExistence type="predicted"/>